<dbReference type="Gene3D" id="3.80.10.10">
    <property type="entry name" value="Ribonuclease Inhibitor"/>
    <property type="match status" value="1"/>
</dbReference>
<evidence type="ECO:0000313" key="2">
    <source>
        <dbReference type="Proteomes" id="UP000094444"/>
    </source>
</evidence>
<sequence>MRPSSNLLKPLAFRDAMETHLEEPGDGTLFRLPDDILSLIVQNLAENRHEVDFKSLGTLSPSFRQLARTVLFRDVTFDMSPYCYNGILTFLAAEAFERQQNRRIHGQTQQKASLGACIRKVIVDPWGIVDAMTYFHEPLGLVELELEGPTIAQFETYHVPLIHQVISSLPNLEIVELSGVAISQGLLNSLVGSTVRGVELCARMPAICPRIRAMISWPITNLALNLFADEEFDGILNRSLYWQSILRLCAPTLQQLTISHLHWSELSFDLSFPKLLYLDIHHIPYICPSALRSLLLTSKKLHYLRIDCSEQLVRDVMNTPDEFNNLSILVLHWKRRMVFNYTPRSPLSFIANLRGVTSFAFVTPAPQKLSKQILEELHHFHRLEKLWLSWSRSEESRHGGEEALGLVPRAQAPHID</sequence>
<accession>A0A2P5I7F7</accession>
<gene>
    <name evidence="1" type="ORF">DHEL01_v203169</name>
</gene>
<dbReference type="AlphaFoldDB" id="A0A2P5I7F7"/>
<dbReference type="InterPro" id="IPR032675">
    <property type="entry name" value="LRR_dom_sf"/>
</dbReference>
<name>A0A2P5I7F7_DIAHE</name>
<reference evidence="1" key="1">
    <citation type="submission" date="2017-09" db="EMBL/GenBank/DDBJ databases">
        <title>Polyketide synthases of a Diaporthe helianthi virulent isolate.</title>
        <authorList>
            <person name="Baroncelli R."/>
        </authorList>
    </citation>
    <scope>NUCLEOTIDE SEQUENCE [LARGE SCALE GENOMIC DNA]</scope>
    <source>
        <strain evidence="1">7/96</strain>
    </source>
</reference>
<dbReference type="Proteomes" id="UP000094444">
    <property type="component" value="Unassembled WGS sequence"/>
</dbReference>
<dbReference type="OrthoDB" id="3257981at2759"/>
<organism evidence="1 2">
    <name type="scientific">Diaporthe helianthi</name>
    <dbReference type="NCBI Taxonomy" id="158607"/>
    <lineage>
        <taxon>Eukaryota</taxon>
        <taxon>Fungi</taxon>
        <taxon>Dikarya</taxon>
        <taxon>Ascomycota</taxon>
        <taxon>Pezizomycotina</taxon>
        <taxon>Sordariomycetes</taxon>
        <taxon>Sordariomycetidae</taxon>
        <taxon>Diaporthales</taxon>
        <taxon>Diaporthaceae</taxon>
        <taxon>Diaporthe</taxon>
    </lineage>
</organism>
<protein>
    <recommendedName>
        <fullName evidence="3">F-box domain-containing protein</fullName>
    </recommendedName>
</protein>
<evidence type="ECO:0008006" key="3">
    <source>
        <dbReference type="Google" id="ProtNLM"/>
    </source>
</evidence>
<dbReference type="SUPFAM" id="SSF52047">
    <property type="entry name" value="RNI-like"/>
    <property type="match status" value="1"/>
</dbReference>
<keyword evidence="2" id="KW-1185">Reference proteome</keyword>
<comment type="caution">
    <text evidence="1">The sequence shown here is derived from an EMBL/GenBank/DDBJ whole genome shotgun (WGS) entry which is preliminary data.</text>
</comment>
<proteinExistence type="predicted"/>
<evidence type="ECO:0000313" key="1">
    <source>
        <dbReference type="EMBL" id="POS78438.1"/>
    </source>
</evidence>
<dbReference type="InParanoid" id="A0A2P5I7F7"/>
<dbReference type="EMBL" id="MAVT02000186">
    <property type="protein sequence ID" value="POS78438.1"/>
    <property type="molecule type" value="Genomic_DNA"/>
</dbReference>